<accession>A0ABW4AL82</accession>
<dbReference type="EMBL" id="JBHTMK010000050">
    <property type="protein sequence ID" value="MFD1370998.1"/>
    <property type="molecule type" value="Genomic_DNA"/>
</dbReference>
<sequence length="46" mass="4685">MVSTLVAPQRRSHGVEPSAGVEPALMLGVDPDAAAVGCGPFPDREP</sequence>
<proteinExistence type="predicted"/>
<dbReference type="Proteomes" id="UP001597183">
    <property type="component" value="Unassembled WGS sequence"/>
</dbReference>
<organism evidence="1 2">
    <name type="scientific">Actinoplanes sichuanensis</name>
    <dbReference type="NCBI Taxonomy" id="512349"/>
    <lineage>
        <taxon>Bacteria</taxon>
        <taxon>Bacillati</taxon>
        <taxon>Actinomycetota</taxon>
        <taxon>Actinomycetes</taxon>
        <taxon>Micromonosporales</taxon>
        <taxon>Micromonosporaceae</taxon>
        <taxon>Actinoplanes</taxon>
    </lineage>
</organism>
<name>A0ABW4AL82_9ACTN</name>
<dbReference type="RefSeq" id="WP_317795575.1">
    <property type="nucleotide sequence ID" value="NZ_AP028461.1"/>
</dbReference>
<keyword evidence="2" id="KW-1185">Reference proteome</keyword>
<comment type="caution">
    <text evidence="1">The sequence shown here is derived from an EMBL/GenBank/DDBJ whole genome shotgun (WGS) entry which is preliminary data.</text>
</comment>
<reference evidence="2" key="1">
    <citation type="journal article" date="2019" name="Int. J. Syst. Evol. Microbiol.">
        <title>The Global Catalogue of Microorganisms (GCM) 10K type strain sequencing project: providing services to taxonomists for standard genome sequencing and annotation.</title>
        <authorList>
            <consortium name="The Broad Institute Genomics Platform"/>
            <consortium name="The Broad Institute Genome Sequencing Center for Infectious Disease"/>
            <person name="Wu L."/>
            <person name="Ma J."/>
        </authorList>
    </citation>
    <scope>NUCLEOTIDE SEQUENCE [LARGE SCALE GENOMIC DNA]</scope>
    <source>
        <strain evidence="2">CCM 7526</strain>
    </source>
</reference>
<evidence type="ECO:0000313" key="2">
    <source>
        <dbReference type="Proteomes" id="UP001597183"/>
    </source>
</evidence>
<gene>
    <name evidence="1" type="ORF">ACFQ5G_37140</name>
</gene>
<evidence type="ECO:0000313" key="1">
    <source>
        <dbReference type="EMBL" id="MFD1370998.1"/>
    </source>
</evidence>
<protein>
    <submittedName>
        <fullName evidence="1">Uncharacterized protein</fullName>
    </submittedName>
</protein>